<evidence type="ECO:0000313" key="2">
    <source>
        <dbReference type="Proteomes" id="UP001649230"/>
    </source>
</evidence>
<reference evidence="1 2" key="1">
    <citation type="journal article" date="2024" name="Int. J. Syst. Evol. Microbiol.">
        <title>Paenibacillus hexagrammi sp. nov., a novel bacterium isolated from the gut content of Hexagrammos agrammus.</title>
        <authorList>
            <person name="Jung H.K."/>
            <person name="Kim D.G."/>
            <person name="Zin H."/>
            <person name="Park J."/>
            <person name="Jung H."/>
            <person name="Kim Y.O."/>
            <person name="Kong H.J."/>
            <person name="Kim J.W."/>
            <person name="Kim Y.S."/>
        </authorList>
    </citation>
    <scope>NUCLEOTIDE SEQUENCE [LARGE SCALE GENOMIC DNA]</scope>
    <source>
        <strain evidence="1 2">YPD9-1</strain>
    </source>
</reference>
<name>A0ABY3SJ37_9BACL</name>
<evidence type="ECO:0000313" key="1">
    <source>
        <dbReference type="EMBL" id="UJF33160.1"/>
    </source>
</evidence>
<gene>
    <name evidence="1" type="ORF">L0M14_27075</name>
</gene>
<keyword evidence="2" id="KW-1185">Reference proteome</keyword>
<protein>
    <submittedName>
        <fullName evidence="1">Uncharacterized protein</fullName>
    </submittedName>
</protein>
<dbReference type="RefSeq" id="WP_235119498.1">
    <property type="nucleotide sequence ID" value="NZ_CP090978.1"/>
</dbReference>
<accession>A0ABY3SJ37</accession>
<dbReference type="Proteomes" id="UP001649230">
    <property type="component" value="Chromosome"/>
</dbReference>
<dbReference type="EMBL" id="CP090978">
    <property type="protein sequence ID" value="UJF33160.1"/>
    <property type="molecule type" value="Genomic_DNA"/>
</dbReference>
<organism evidence="1 2">
    <name type="scientific">Paenibacillus hexagrammi</name>
    <dbReference type="NCBI Taxonomy" id="2908839"/>
    <lineage>
        <taxon>Bacteria</taxon>
        <taxon>Bacillati</taxon>
        <taxon>Bacillota</taxon>
        <taxon>Bacilli</taxon>
        <taxon>Bacillales</taxon>
        <taxon>Paenibacillaceae</taxon>
        <taxon>Paenibacillus</taxon>
    </lineage>
</organism>
<sequence length="201" mass="23107">MELEGPLEGATLNQVGNHALIAGHYSVPLWMDLNHDGKEDLIVGGVEFGSPVPIDDPKFPYPAELKEFIQYTQDQHMQLNPHVFVHNYKSDEEEAQELLMQKRAFANLGIPWTHPGTNQHTWRVNNPNHQQTMRSEQAQDMWYNFGFLPSESPVLSRPESVWSLPFLLQGEQRDGKPFLIHTPTPVLRQGITLRLTYSIQW</sequence>
<proteinExistence type="predicted"/>